<feature type="domain" description="Galactofuranosyltransferase GlfT2 N-terminal" evidence="5">
    <location>
        <begin position="49"/>
        <end position="162"/>
    </location>
</feature>
<dbReference type="InterPro" id="IPR029044">
    <property type="entry name" value="Nucleotide-diphossugar_trans"/>
</dbReference>
<evidence type="ECO:0000259" key="5">
    <source>
        <dbReference type="Pfam" id="PF17994"/>
    </source>
</evidence>
<evidence type="ECO:0000256" key="1">
    <source>
        <dbReference type="ARBA" id="ARBA00004776"/>
    </source>
</evidence>
<dbReference type="SUPFAM" id="SSF53448">
    <property type="entry name" value="Nucleotide-diphospho-sugar transferases"/>
    <property type="match status" value="1"/>
</dbReference>
<evidence type="ECO:0000256" key="3">
    <source>
        <dbReference type="ARBA" id="ARBA00022676"/>
    </source>
</evidence>
<comment type="pathway">
    <text evidence="1">Cell wall biogenesis; cell wall polysaccharide biosynthesis.</text>
</comment>
<evidence type="ECO:0000313" key="7">
    <source>
        <dbReference type="EMBL" id="MFB9259123.1"/>
    </source>
</evidence>
<dbReference type="PANTHER" id="PTHR43179">
    <property type="entry name" value="RHAMNOSYLTRANSFERASE WBBL"/>
    <property type="match status" value="1"/>
</dbReference>
<dbReference type="EC" id="2.4.-.-" evidence="7"/>
<proteinExistence type="inferred from homology"/>
<reference evidence="7 8" key="1">
    <citation type="submission" date="2024-09" db="EMBL/GenBank/DDBJ databases">
        <authorList>
            <person name="Sun Q."/>
            <person name="Mori K."/>
        </authorList>
    </citation>
    <scope>NUCLEOTIDE SEQUENCE [LARGE SCALE GENOMIC DNA]</scope>
    <source>
        <strain evidence="7 8">CCM 7659</strain>
    </source>
</reference>
<evidence type="ECO:0000313" key="8">
    <source>
        <dbReference type="Proteomes" id="UP001589700"/>
    </source>
</evidence>
<dbReference type="Proteomes" id="UP001589700">
    <property type="component" value="Unassembled WGS sequence"/>
</dbReference>
<keyword evidence="3 7" id="KW-0328">Glycosyltransferase</keyword>
<sequence>MDATTVTTAGADTDTGPGAERDLLLQRTLFSGPRKWVNDDLYSRLTRGVARRSRGEVHLEAGAIVDTNTYFGRFEASYWQRWTHVTDLMVRVSIESAGRVDVLVRASDIGSHVRTVDLVHHDGDGMAVLHVPVDTFTDGGAMWLEVHAVDAAATVSEVEWATTTTRPVRRAAVAICTFNRADDCAATVDSLASDPLVADLIDDLYVTDQGTDLVETREEFAHAADEFGDRLHYLRQPNLGGAGGFSRGMFEATAPGAPGPVDVLLMDDDVRVEPETVLRLFAFAAVTREPMLVGAQMLYLYNPDYLLVSAERTALAELKGGLDADEFALRDESVVENLQERRIDAEYNAWWSCLIPGEAVEKVGLPMPYFFQWDDIEYGLRCRQAGMPTCTLQGAAVWHADFYWKDGDDFGQFFSQRNSLVTASIRQGIDPKDMAKNLARTVLRAVAAMQYGLAATRLRGIEAFLDGPDGAFGVGDGGQRALAAIREERAGYPETAKLGVEALPAGITVERKVGIPREDREDQVLAKRLLVQKLGRQRRGVVAIPYEDAAWWHVALFDEVYVTDASQTGVHHRKVDPARAAELQKRLAALLARFVREAPAAQDRWRRAQAELTTRENWARLYGI</sequence>
<comment type="caution">
    <text evidence="7">The sequence shown here is derived from an EMBL/GenBank/DDBJ whole genome shotgun (WGS) entry which is preliminary data.</text>
</comment>
<dbReference type="Pfam" id="PF17994">
    <property type="entry name" value="Glft2_N"/>
    <property type="match status" value="1"/>
</dbReference>
<dbReference type="EMBL" id="JBHMDY010000002">
    <property type="protein sequence ID" value="MFB9259123.1"/>
    <property type="molecule type" value="Genomic_DNA"/>
</dbReference>
<dbReference type="PANTHER" id="PTHR43179:SF12">
    <property type="entry name" value="GALACTOFURANOSYLTRANSFERASE GLFT2"/>
    <property type="match status" value="1"/>
</dbReference>
<protein>
    <submittedName>
        <fullName evidence="7">Glycosyltransferase</fullName>
        <ecNumber evidence="7">2.4.-.-</ecNumber>
    </submittedName>
</protein>
<accession>A0ABV5JN40</accession>
<evidence type="ECO:0000256" key="4">
    <source>
        <dbReference type="ARBA" id="ARBA00022679"/>
    </source>
</evidence>
<dbReference type="Pfam" id="PF19320">
    <property type="entry name" value="GlfT2_domain3"/>
    <property type="match status" value="1"/>
</dbReference>
<dbReference type="GO" id="GO:0016757">
    <property type="term" value="F:glycosyltransferase activity"/>
    <property type="evidence" value="ECO:0007669"/>
    <property type="project" value="UniProtKB-KW"/>
</dbReference>
<keyword evidence="8" id="KW-1185">Reference proteome</keyword>
<dbReference type="InterPro" id="IPR045699">
    <property type="entry name" value="GlfT2_C"/>
</dbReference>
<dbReference type="Gene3D" id="3.90.550.60">
    <property type="match status" value="1"/>
</dbReference>
<comment type="similarity">
    <text evidence="2">Belongs to the glycosyltransferase 2 family.</text>
</comment>
<name>A0ABV5JN40_9ACTN</name>
<feature type="domain" description="Galactofuranosyltransferase-2 C-terminal" evidence="6">
    <location>
        <begin position="436"/>
        <end position="622"/>
    </location>
</feature>
<dbReference type="RefSeq" id="WP_380023124.1">
    <property type="nucleotide sequence ID" value="NZ_JBHMDY010000002.1"/>
</dbReference>
<gene>
    <name evidence="7" type="ORF">ACFFVD_04840</name>
</gene>
<keyword evidence="4 7" id="KW-0808">Transferase</keyword>
<organism evidence="7 8">
    <name type="scientific">Dietzia aerolata</name>
    <dbReference type="NCBI Taxonomy" id="595984"/>
    <lineage>
        <taxon>Bacteria</taxon>
        <taxon>Bacillati</taxon>
        <taxon>Actinomycetota</taxon>
        <taxon>Actinomycetes</taxon>
        <taxon>Mycobacteriales</taxon>
        <taxon>Dietziaceae</taxon>
        <taxon>Dietzia</taxon>
    </lineage>
</organism>
<dbReference type="Pfam" id="PF13641">
    <property type="entry name" value="Glyco_tranf_2_3"/>
    <property type="match status" value="1"/>
</dbReference>
<evidence type="ECO:0000259" key="6">
    <source>
        <dbReference type="Pfam" id="PF19320"/>
    </source>
</evidence>
<evidence type="ECO:0000256" key="2">
    <source>
        <dbReference type="ARBA" id="ARBA00006739"/>
    </source>
</evidence>
<dbReference type="InterPro" id="IPR040492">
    <property type="entry name" value="GlfT2_N"/>
</dbReference>